<evidence type="ECO:0000313" key="2">
    <source>
        <dbReference type="Proteomes" id="UP000282832"/>
    </source>
</evidence>
<dbReference type="InterPro" id="IPR023198">
    <property type="entry name" value="PGP-like_dom2"/>
</dbReference>
<dbReference type="InterPro" id="IPR036412">
    <property type="entry name" value="HAD-like_sf"/>
</dbReference>
<dbReference type="InterPro" id="IPR023214">
    <property type="entry name" value="HAD_sf"/>
</dbReference>
<proteinExistence type="predicted"/>
<dbReference type="Pfam" id="PF00702">
    <property type="entry name" value="Hydrolase"/>
    <property type="match status" value="1"/>
</dbReference>
<dbReference type="Proteomes" id="UP000282832">
    <property type="component" value="Unassembled WGS sequence"/>
</dbReference>
<dbReference type="SFLD" id="SFLDG01129">
    <property type="entry name" value="C1.5:_HAD__Beta-PGM__Phosphata"/>
    <property type="match status" value="1"/>
</dbReference>
<dbReference type="SFLD" id="SFLDS00003">
    <property type="entry name" value="Haloacid_Dehalogenase"/>
    <property type="match status" value="1"/>
</dbReference>
<dbReference type="EMBL" id="SACY01000001">
    <property type="protein sequence ID" value="RVU26769.1"/>
    <property type="molecule type" value="Genomic_DNA"/>
</dbReference>
<name>A0A437PX10_9BACT</name>
<organism evidence="1 2">
    <name type="scientific">Sandaracinomonas limnophila</name>
    <dbReference type="NCBI Taxonomy" id="1862386"/>
    <lineage>
        <taxon>Bacteria</taxon>
        <taxon>Pseudomonadati</taxon>
        <taxon>Bacteroidota</taxon>
        <taxon>Cytophagia</taxon>
        <taxon>Cytophagales</taxon>
        <taxon>Flectobacillaceae</taxon>
        <taxon>Sandaracinomonas</taxon>
    </lineage>
</organism>
<dbReference type="NCBIfam" id="TIGR01509">
    <property type="entry name" value="HAD-SF-IA-v3"/>
    <property type="match status" value="1"/>
</dbReference>
<dbReference type="PANTHER" id="PTHR43611:SF3">
    <property type="entry name" value="FLAVIN MONONUCLEOTIDE HYDROLASE 1, CHLOROPLATIC"/>
    <property type="match status" value="1"/>
</dbReference>
<accession>A0A437PX10</accession>
<dbReference type="OrthoDB" id="9797415at2"/>
<dbReference type="SUPFAM" id="SSF56784">
    <property type="entry name" value="HAD-like"/>
    <property type="match status" value="1"/>
</dbReference>
<gene>
    <name evidence="1" type="ORF">EOJ36_01875</name>
</gene>
<keyword evidence="2" id="KW-1185">Reference proteome</keyword>
<evidence type="ECO:0000313" key="1">
    <source>
        <dbReference type="EMBL" id="RVU26769.1"/>
    </source>
</evidence>
<dbReference type="InterPro" id="IPR006439">
    <property type="entry name" value="HAD-SF_hydro_IA"/>
</dbReference>
<dbReference type="RefSeq" id="WP_127802321.1">
    <property type="nucleotide sequence ID" value="NZ_SACY01000001.1"/>
</dbReference>
<reference evidence="1 2" key="1">
    <citation type="submission" date="2019-01" db="EMBL/GenBank/DDBJ databases">
        <authorList>
            <person name="Chen W.-M."/>
        </authorList>
    </citation>
    <scope>NUCLEOTIDE SEQUENCE [LARGE SCALE GENOMIC DNA]</scope>
    <source>
        <strain evidence="1 2">FSY-15</strain>
    </source>
</reference>
<dbReference type="Gene3D" id="3.40.50.1000">
    <property type="entry name" value="HAD superfamily/HAD-like"/>
    <property type="match status" value="1"/>
</dbReference>
<protein>
    <submittedName>
        <fullName evidence="1">HAD family phosphatase</fullName>
    </submittedName>
</protein>
<dbReference type="AlphaFoldDB" id="A0A437PX10"/>
<sequence>MTNSKVLLFDLGNVLLPIDLDLTFKGFAKYSSKYSFEEIKKITHELGLWEAYESGNQSEDEFRSFLKKELHLICTKEQFDEAFNALLLDIPVESYLTLQQFKPNFKSLNLLSNTSSIHSNIYFKNNIGPNGENLFDLFDQIFLSYELGLVKPDALIYQKVAENLQVDYKDIIFFDDNAANIETALNLGIQAILINPNTSLLQITNTLSNYVDE</sequence>
<dbReference type="Gene3D" id="1.10.150.240">
    <property type="entry name" value="Putative phosphatase, domain 2"/>
    <property type="match status" value="1"/>
</dbReference>
<dbReference type="PANTHER" id="PTHR43611">
    <property type="entry name" value="ALPHA-D-GLUCOSE 1-PHOSPHATE PHOSPHATASE"/>
    <property type="match status" value="1"/>
</dbReference>
<comment type="caution">
    <text evidence="1">The sequence shown here is derived from an EMBL/GenBank/DDBJ whole genome shotgun (WGS) entry which is preliminary data.</text>
</comment>